<dbReference type="EMBL" id="GGLE01000405">
    <property type="protein sequence ID" value="MBY04531.1"/>
    <property type="molecule type" value="Transcribed_RNA"/>
</dbReference>
<feature type="region of interest" description="Disordered" evidence="5">
    <location>
        <begin position="368"/>
        <end position="393"/>
    </location>
</feature>
<dbReference type="PANTHER" id="PTHR14024">
    <property type="entry name" value="PERILIPIN"/>
    <property type="match status" value="1"/>
</dbReference>
<dbReference type="PIRSF" id="PIRSF036881">
    <property type="entry name" value="PAT"/>
    <property type="match status" value="1"/>
</dbReference>
<evidence type="ECO:0000313" key="6">
    <source>
        <dbReference type="EMBL" id="MBY04531.1"/>
    </source>
</evidence>
<proteinExistence type="inferred from homology"/>
<dbReference type="PANTHER" id="PTHR14024:SF49">
    <property type="entry name" value="LIPID STORAGE DROPLETS SURFACE-BINDING PROTEIN 1"/>
    <property type="match status" value="1"/>
</dbReference>
<comment type="subcellular location">
    <subcellularLocation>
        <location evidence="1">Lipid droplet</location>
    </subcellularLocation>
</comment>
<dbReference type="GO" id="GO:0005829">
    <property type="term" value="C:cytosol"/>
    <property type="evidence" value="ECO:0007669"/>
    <property type="project" value="TreeGrafter"/>
</dbReference>
<evidence type="ECO:0000256" key="4">
    <source>
        <dbReference type="PIRNR" id="PIRNR036881"/>
    </source>
</evidence>
<dbReference type="GO" id="GO:0019915">
    <property type="term" value="P:lipid storage"/>
    <property type="evidence" value="ECO:0007669"/>
    <property type="project" value="TreeGrafter"/>
</dbReference>
<sequence>MPEAKPAVQSQFVNRLASLPAVTSALDTAKQSYVHLKDFNGLLGYALDTAERSASFAVDQSKPLLEKFAGPLQYVDGLACKGLDKVEESFPLVKNPPEKIVAEAANFGRKKYDNAVEYGAAKLDSLKQYSSQTLHVLSHPRETISTAYTTYSTMVFDYTENALQAVEDGLTKHMENLGIDSSTQNNQTSKDLRSRLGSLSSKAKVCLTEHAHQQVVHFNDSVAKLSQAIEVVQQMKAGLLNKDKSFQEVLRELSKNNAWLKTVLSDPDPNAPQTLSRQAYVVASNIVNQTNASLGNQFPVVKKLQDDLSSRIAVVIQKYTPHEGVTSLATAAVSKLKQQVDQVLKVTVQATDFAFSFLVYVPILDKFTSKSPSPNTSTDAASDFETNSEESSE</sequence>
<protein>
    <submittedName>
        <fullName evidence="6">Putative lipid storage</fullName>
    </submittedName>
</protein>
<evidence type="ECO:0000256" key="2">
    <source>
        <dbReference type="ARBA" id="ARBA00006311"/>
    </source>
</evidence>
<comment type="similarity">
    <text evidence="2 4">Belongs to the perilipin family.</text>
</comment>
<evidence type="ECO:0000256" key="3">
    <source>
        <dbReference type="ARBA" id="ARBA00022677"/>
    </source>
</evidence>
<accession>A0A2R5L4X8</accession>
<feature type="compositionally biased region" description="Polar residues" evidence="5">
    <location>
        <begin position="369"/>
        <end position="380"/>
    </location>
</feature>
<evidence type="ECO:0000256" key="5">
    <source>
        <dbReference type="SAM" id="MobiDB-lite"/>
    </source>
</evidence>
<dbReference type="GO" id="GO:0010890">
    <property type="term" value="P:positive regulation of triglyceride storage"/>
    <property type="evidence" value="ECO:0007669"/>
    <property type="project" value="TreeGrafter"/>
</dbReference>
<dbReference type="Pfam" id="PF03036">
    <property type="entry name" value="Perilipin"/>
    <property type="match status" value="1"/>
</dbReference>
<organism evidence="6">
    <name type="scientific">Ornithodoros turicata</name>
    <dbReference type="NCBI Taxonomy" id="34597"/>
    <lineage>
        <taxon>Eukaryota</taxon>
        <taxon>Metazoa</taxon>
        <taxon>Ecdysozoa</taxon>
        <taxon>Arthropoda</taxon>
        <taxon>Chelicerata</taxon>
        <taxon>Arachnida</taxon>
        <taxon>Acari</taxon>
        <taxon>Parasitiformes</taxon>
        <taxon>Ixodida</taxon>
        <taxon>Ixodoidea</taxon>
        <taxon>Argasidae</taxon>
        <taxon>Ornithodorinae</taxon>
        <taxon>Ornithodoros</taxon>
    </lineage>
</organism>
<evidence type="ECO:0000256" key="1">
    <source>
        <dbReference type="ARBA" id="ARBA00004502"/>
    </source>
</evidence>
<dbReference type="AlphaFoldDB" id="A0A2R5L4X8"/>
<keyword evidence="3" id="KW-0551">Lipid droplet</keyword>
<name>A0A2R5L4X8_9ACAR</name>
<reference evidence="6" key="1">
    <citation type="submission" date="2018-03" db="EMBL/GenBank/DDBJ databases">
        <title>The relapsing fever spirochete Borrelia turicatae persists in the highly oxidative environment of its soft-bodied tick vector.</title>
        <authorList>
            <person name="Bourret T.J."/>
            <person name="Boyle W.K."/>
            <person name="Valenzuela J.G."/>
            <person name="Oliveira F."/>
            <person name="Lopez J.E."/>
        </authorList>
    </citation>
    <scope>NUCLEOTIDE SEQUENCE</scope>
    <source>
        <strain evidence="6">Kansas strain/isolate</strain>
        <tissue evidence="6">Salivary glands</tissue>
    </source>
</reference>
<dbReference type="InterPro" id="IPR004279">
    <property type="entry name" value="Perilipin"/>
</dbReference>
<dbReference type="GO" id="GO:0005811">
    <property type="term" value="C:lipid droplet"/>
    <property type="evidence" value="ECO:0007669"/>
    <property type="project" value="UniProtKB-SubCell"/>
</dbReference>